<dbReference type="PANTHER" id="PTHR37326">
    <property type="entry name" value="BLL3975 PROTEIN"/>
    <property type="match status" value="1"/>
</dbReference>
<dbReference type="SUPFAM" id="SSF53187">
    <property type="entry name" value="Zn-dependent exopeptidases"/>
    <property type="match status" value="1"/>
</dbReference>
<accession>A0ABU0C8X1</accession>
<dbReference type="InterPro" id="IPR043795">
    <property type="entry name" value="N-alpha-Ac-DABA-like"/>
</dbReference>
<gene>
    <name evidence="6" type="ORF">J2R99_002854</name>
</gene>
<name>A0ABU0C8X1_9BRAD</name>
<keyword evidence="7" id="KW-1185">Reference proteome</keyword>
<evidence type="ECO:0000256" key="2">
    <source>
        <dbReference type="ARBA" id="ARBA00022723"/>
    </source>
</evidence>
<evidence type="ECO:0000256" key="3">
    <source>
        <dbReference type="ARBA" id="ARBA00022801"/>
    </source>
</evidence>
<reference evidence="6 7" key="1">
    <citation type="submission" date="2023-07" db="EMBL/GenBank/DDBJ databases">
        <title>Genomic Encyclopedia of Type Strains, Phase IV (KMG-IV): sequencing the most valuable type-strain genomes for metagenomic binning, comparative biology and taxonomic classification.</title>
        <authorList>
            <person name="Goeker M."/>
        </authorList>
    </citation>
    <scope>NUCLEOTIDE SEQUENCE [LARGE SCALE GENOMIC DNA]</scope>
    <source>
        <strain evidence="6 7">DSM 11549</strain>
    </source>
</reference>
<dbReference type="PIRSF" id="PIRSF039012">
    <property type="entry name" value="ASP"/>
    <property type="match status" value="1"/>
</dbReference>
<sequence length="335" mass="36686">MHTGILTDLDLDADGRSSTYLSIPYSIDRSPYFQVKIPIYRFKNGDGPRLLLMAGNHGDEYEGVFALGHLLHTLDPERIHGTVTVLPMSNVLAVMAGRRRSPLDNGNLNRAFPGNPTGTPTERLAYYLEHQLFPQHDVVFDIHSGGTSMEHLTTALIERQPTPEMMAKARDLLEHLGQDYAFVAQNGYDSPTSMGAVARAGAIGVSGEFGGGATVTPKTMQNTKRAIDNLLLRLGITETPLISEARAPSATTVLALESHEQAIYATRRGWFEPVVILGQSVEARDVAGYYHDLERLDRAPEILRFRRGGIVISRRLHADCQAGDCLVQAAAEIEG</sequence>
<dbReference type="CDD" id="cd06252">
    <property type="entry name" value="M14_ASTE_ASPA-like"/>
    <property type="match status" value="1"/>
</dbReference>
<evidence type="ECO:0000256" key="4">
    <source>
        <dbReference type="ARBA" id="ARBA00022833"/>
    </source>
</evidence>
<keyword evidence="4" id="KW-0862">Zinc</keyword>
<dbReference type="RefSeq" id="WP_307155079.1">
    <property type="nucleotide sequence ID" value="NZ_JAUSUK010000002.1"/>
</dbReference>
<comment type="caution">
    <text evidence="6">The sequence shown here is derived from an EMBL/GenBank/DDBJ whole genome shotgun (WGS) entry which is preliminary data.</text>
</comment>
<evidence type="ECO:0000256" key="1">
    <source>
        <dbReference type="ARBA" id="ARBA00001947"/>
    </source>
</evidence>
<evidence type="ECO:0000313" key="6">
    <source>
        <dbReference type="EMBL" id="MDQ0326985.1"/>
    </source>
</evidence>
<dbReference type="EMBL" id="JAUSUK010000002">
    <property type="protein sequence ID" value="MDQ0326985.1"/>
    <property type="molecule type" value="Genomic_DNA"/>
</dbReference>
<protein>
    <submittedName>
        <fullName evidence="6">Deacylase</fullName>
    </submittedName>
</protein>
<keyword evidence="3" id="KW-0378">Hydrolase</keyword>
<feature type="domain" description="Succinylglutamate desuccinylase/Aspartoacylase catalytic" evidence="5">
    <location>
        <begin position="46"/>
        <end position="231"/>
    </location>
</feature>
<organism evidence="6 7">
    <name type="scientific">Rhodopseudomonas julia</name>
    <dbReference type="NCBI Taxonomy" id="200617"/>
    <lineage>
        <taxon>Bacteria</taxon>
        <taxon>Pseudomonadati</taxon>
        <taxon>Pseudomonadota</taxon>
        <taxon>Alphaproteobacteria</taxon>
        <taxon>Hyphomicrobiales</taxon>
        <taxon>Nitrobacteraceae</taxon>
        <taxon>Rhodopseudomonas</taxon>
    </lineage>
</organism>
<proteinExistence type="predicted"/>
<comment type="cofactor">
    <cofactor evidence="1">
        <name>Zn(2+)</name>
        <dbReference type="ChEBI" id="CHEBI:29105"/>
    </cofactor>
</comment>
<keyword evidence="2" id="KW-0479">Metal-binding</keyword>
<dbReference type="PANTHER" id="PTHR37326:SF1">
    <property type="entry name" value="BLL3975 PROTEIN"/>
    <property type="match status" value="1"/>
</dbReference>
<dbReference type="Pfam" id="PF24827">
    <property type="entry name" value="AstE_AspA_cat"/>
    <property type="match status" value="1"/>
</dbReference>
<dbReference type="Gene3D" id="3.40.630.10">
    <property type="entry name" value="Zn peptidases"/>
    <property type="match status" value="1"/>
</dbReference>
<evidence type="ECO:0000313" key="7">
    <source>
        <dbReference type="Proteomes" id="UP001230253"/>
    </source>
</evidence>
<dbReference type="Proteomes" id="UP001230253">
    <property type="component" value="Unassembled WGS sequence"/>
</dbReference>
<dbReference type="InterPro" id="IPR055438">
    <property type="entry name" value="AstE_AspA_cat"/>
</dbReference>
<dbReference type="InterPro" id="IPR053138">
    <property type="entry name" value="N-alpha-Ac-DABA_deacetylase"/>
</dbReference>
<evidence type="ECO:0000259" key="5">
    <source>
        <dbReference type="Pfam" id="PF24827"/>
    </source>
</evidence>